<evidence type="ECO:0000313" key="1">
    <source>
        <dbReference type="EMBL" id="BBH51748.1"/>
    </source>
</evidence>
<evidence type="ECO:0000313" key="2">
    <source>
        <dbReference type="Proteomes" id="UP000291236"/>
    </source>
</evidence>
<dbReference type="Gene3D" id="3.90.79.10">
    <property type="entry name" value="Nucleoside Triphosphate Pyrophosphohydrolase"/>
    <property type="match status" value="1"/>
</dbReference>
<dbReference type="InterPro" id="IPR015797">
    <property type="entry name" value="NUDIX_hydrolase-like_dom_sf"/>
</dbReference>
<dbReference type="KEGG" id="sbf:JCM31447_01650"/>
<reference evidence="1 2" key="1">
    <citation type="submission" date="2018-12" db="EMBL/GenBank/DDBJ databases">
        <title>Rubrispira sanarue gen. nov., sp., nov., a member of the order Silvanigrellales, isolated from a brackish lake in Hamamatsu Japan.</title>
        <authorList>
            <person name="Maejima Y."/>
            <person name="Iino T."/>
            <person name="Muraguchi Y."/>
            <person name="Fukuda K."/>
            <person name="Nojiri H."/>
            <person name="Ohkuma M."/>
            <person name="Moriuchi R."/>
            <person name="Dohra H."/>
            <person name="Kimbara K."/>
            <person name="Shintani M."/>
        </authorList>
    </citation>
    <scope>NUCLEOTIDE SEQUENCE [LARGE SCALE GENOMIC DNA]</scope>
    <source>
        <strain evidence="1 2">RF1110005</strain>
    </source>
</reference>
<sequence>MCEINKYGNRDIILRALKRYKDESILGIFKGYEEQTQEQLISLSRMIDFIKSEENCFQRSNLCGHVTGSSMVVNKDFTKVLMTFHAKLKKWLQLGGHCDGDHLVHNVSLREANEESGSNLLHLLNYFAFPQKYNMNDLENIIPFDLDIHEIPARLAEQAHLHYDIRYLILAEKEDDILISEESLDLQWIPIHEIQNYTNEYSTIRQFKKLNLLIQSL</sequence>
<dbReference type="CDD" id="cd03674">
    <property type="entry name" value="NUDIX_Hydrolase"/>
    <property type="match status" value="1"/>
</dbReference>
<gene>
    <name evidence="1" type="ORF">JCM31447_01650</name>
</gene>
<keyword evidence="2" id="KW-1185">Reference proteome</keyword>
<proteinExistence type="predicted"/>
<dbReference type="EMBL" id="AP019368">
    <property type="protein sequence ID" value="BBH51748.1"/>
    <property type="molecule type" value="Genomic_DNA"/>
</dbReference>
<dbReference type="SUPFAM" id="SSF55811">
    <property type="entry name" value="Nudix"/>
    <property type="match status" value="1"/>
</dbReference>
<dbReference type="Proteomes" id="UP000291236">
    <property type="component" value="Chromosome"/>
</dbReference>
<dbReference type="AlphaFoldDB" id="A0A4P2VHI5"/>
<accession>A0A4P2VHI5</accession>
<protein>
    <submittedName>
        <fullName evidence="1">NUDIX domain-containing protein</fullName>
    </submittedName>
</protein>
<dbReference type="OrthoDB" id="129709at2"/>
<dbReference type="RefSeq" id="WP_130605592.1">
    <property type="nucleotide sequence ID" value="NZ_AP019368.1"/>
</dbReference>
<organism evidence="1 2">
    <name type="scientific">Fluviispira sanaruensis</name>
    <dbReference type="NCBI Taxonomy" id="2493639"/>
    <lineage>
        <taxon>Bacteria</taxon>
        <taxon>Pseudomonadati</taxon>
        <taxon>Bdellovibrionota</taxon>
        <taxon>Oligoflexia</taxon>
        <taxon>Silvanigrellales</taxon>
        <taxon>Silvanigrellaceae</taxon>
        <taxon>Fluviispira</taxon>
    </lineage>
</organism>
<name>A0A4P2VHI5_FLUSA</name>